<dbReference type="InterPro" id="IPR037523">
    <property type="entry name" value="VOC_core"/>
</dbReference>
<dbReference type="EMBL" id="VIEB01000437">
    <property type="protein sequence ID" value="TQD90976.1"/>
    <property type="molecule type" value="Genomic_DNA"/>
</dbReference>
<dbReference type="STRING" id="106549.A0A540LX67"/>
<dbReference type="InterPro" id="IPR018146">
    <property type="entry name" value="Glyoxalase_1_CS"/>
</dbReference>
<proteinExistence type="predicted"/>
<dbReference type="GO" id="GO:0019243">
    <property type="term" value="P:methylglyoxal catabolic process to D-lactate via S-lactoyl-glutathione"/>
    <property type="evidence" value="ECO:0007669"/>
    <property type="project" value="TreeGrafter"/>
</dbReference>
<keyword evidence="5" id="KW-1185">Reference proteome</keyword>
<comment type="caution">
    <text evidence="4">The sequence shown here is derived from an EMBL/GenBank/DDBJ whole genome shotgun (WGS) entry which is preliminary data.</text>
</comment>
<feature type="domain" description="VOC" evidence="3">
    <location>
        <begin position="39"/>
        <end position="166"/>
    </location>
</feature>
<dbReference type="GO" id="GO:0046872">
    <property type="term" value="F:metal ion binding"/>
    <property type="evidence" value="ECO:0007669"/>
    <property type="project" value="UniProtKB-KW"/>
</dbReference>
<dbReference type="AlphaFoldDB" id="A0A540LX67"/>
<dbReference type="Gene3D" id="3.10.180.10">
    <property type="entry name" value="2,3-Dihydroxybiphenyl 1,2-Dioxygenase, domain 1"/>
    <property type="match status" value="2"/>
</dbReference>
<name>A0A540LX67_MALBA</name>
<dbReference type="GO" id="GO:0005737">
    <property type="term" value="C:cytoplasm"/>
    <property type="evidence" value="ECO:0007669"/>
    <property type="project" value="TreeGrafter"/>
</dbReference>
<evidence type="ECO:0000313" key="4">
    <source>
        <dbReference type="EMBL" id="TQD90976.1"/>
    </source>
</evidence>
<dbReference type="PROSITE" id="PS51819">
    <property type="entry name" value="VOC"/>
    <property type="match status" value="2"/>
</dbReference>
<reference evidence="4 5" key="1">
    <citation type="journal article" date="2019" name="G3 (Bethesda)">
        <title>Sequencing of a Wild Apple (Malus baccata) Genome Unravels the Differences Between Cultivated and Wild Apple Species Regarding Disease Resistance and Cold Tolerance.</title>
        <authorList>
            <person name="Chen X."/>
        </authorList>
    </citation>
    <scope>NUCLEOTIDE SEQUENCE [LARGE SCALE GENOMIC DNA]</scope>
    <source>
        <strain evidence="5">cv. Shandingzi</strain>
        <tissue evidence="4">Leaves</tissue>
    </source>
</reference>
<dbReference type="PANTHER" id="PTHR46036:SF12">
    <property type="entry name" value="VOC DOMAIN-CONTAINING PROTEIN"/>
    <property type="match status" value="1"/>
</dbReference>
<dbReference type="InterPro" id="IPR029068">
    <property type="entry name" value="Glyas_Bleomycin-R_OHBP_Dase"/>
</dbReference>
<organism evidence="4 5">
    <name type="scientific">Malus baccata</name>
    <name type="common">Siberian crab apple</name>
    <name type="synonym">Pyrus baccata</name>
    <dbReference type="NCBI Taxonomy" id="106549"/>
    <lineage>
        <taxon>Eukaryota</taxon>
        <taxon>Viridiplantae</taxon>
        <taxon>Streptophyta</taxon>
        <taxon>Embryophyta</taxon>
        <taxon>Tracheophyta</taxon>
        <taxon>Spermatophyta</taxon>
        <taxon>Magnoliopsida</taxon>
        <taxon>eudicotyledons</taxon>
        <taxon>Gunneridae</taxon>
        <taxon>Pentapetalae</taxon>
        <taxon>rosids</taxon>
        <taxon>fabids</taxon>
        <taxon>Rosales</taxon>
        <taxon>Rosaceae</taxon>
        <taxon>Amygdaloideae</taxon>
        <taxon>Maleae</taxon>
        <taxon>Malus</taxon>
    </lineage>
</organism>
<dbReference type="UniPathway" id="UPA00619">
    <property type="reaction ID" value="UER00675"/>
</dbReference>
<evidence type="ECO:0000259" key="3">
    <source>
        <dbReference type="PROSITE" id="PS51819"/>
    </source>
</evidence>
<feature type="chain" id="PRO_5021985680" description="VOC domain-containing protein" evidence="2">
    <location>
        <begin position="24"/>
        <end position="316"/>
    </location>
</feature>
<dbReference type="InterPro" id="IPR004360">
    <property type="entry name" value="Glyas_Fos-R_dOase_dom"/>
</dbReference>
<sequence length="316" mass="35599">MVIKYEQLVCAILLLLSLFVARAVPHDDVLEWIQKDNHRFLRANIRVGDLDRTIKFYTEFFGMKVLSRKDFPAEKYSNAIVGFGPEESQFVIGLTDHHNAEDKLDIGTAFSHFGFSTQDIYNTVEKVRASGGVITRESGPLVEGGEGTVFAFMNDPDGYSFELLQRPLTPQPLSHICLNVLDLDRSIEFYKSLGMNLLQTFDFPQERYTVGMVGYGSNLTQTVVIELKYNYNVTAYRRGNGYAQVAIGTNDVYKSAAAVRLVTKEVGGEIIIPPGPIPKIDTKITAFLDTDGFQTVLVDNEDYLKRIEEREMKQNP</sequence>
<dbReference type="GO" id="GO:0004462">
    <property type="term" value="F:lactoylglutathione lyase activity"/>
    <property type="evidence" value="ECO:0007669"/>
    <property type="project" value="InterPro"/>
</dbReference>
<feature type="domain" description="VOC" evidence="3">
    <location>
        <begin position="172"/>
        <end position="300"/>
    </location>
</feature>
<dbReference type="Pfam" id="PF00903">
    <property type="entry name" value="Glyoxalase"/>
    <property type="match status" value="2"/>
</dbReference>
<accession>A0A540LX67</accession>
<keyword evidence="1" id="KW-0479">Metal-binding</keyword>
<dbReference type="PROSITE" id="PS00934">
    <property type="entry name" value="GLYOXALASE_I_1"/>
    <property type="match status" value="1"/>
</dbReference>
<feature type="signal peptide" evidence="2">
    <location>
        <begin position="1"/>
        <end position="23"/>
    </location>
</feature>
<dbReference type="Proteomes" id="UP000315295">
    <property type="component" value="Unassembled WGS sequence"/>
</dbReference>
<gene>
    <name evidence="4" type="ORF">C1H46_023497</name>
</gene>
<evidence type="ECO:0000313" key="5">
    <source>
        <dbReference type="Proteomes" id="UP000315295"/>
    </source>
</evidence>
<evidence type="ECO:0000256" key="2">
    <source>
        <dbReference type="SAM" id="SignalP"/>
    </source>
</evidence>
<dbReference type="SUPFAM" id="SSF54593">
    <property type="entry name" value="Glyoxalase/Bleomycin resistance protein/Dihydroxybiphenyl dioxygenase"/>
    <property type="match status" value="2"/>
</dbReference>
<dbReference type="PANTHER" id="PTHR46036">
    <property type="entry name" value="LACTOYLGLUTATHIONE LYASE"/>
    <property type="match status" value="1"/>
</dbReference>
<keyword evidence="2" id="KW-0732">Signal</keyword>
<evidence type="ECO:0000256" key="1">
    <source>
        <dbReference type="ARBA" id="ARBA00022723"/>
    </source>
</evidence>
<protein>
    <recommendedName>
        <fullName evidence="3">VOC domain-containing protein</fullName>
    </recommendedName>
</protein>